<dbReference type="VEuPathDB" id="MicrosporidiaDB:ECANGB1_1156"/>
<dbReference type="InterPro" id="IPR036259">
    <property type="entry name" value="MFS_trans_sf"/>
</dbReference>
<protein>
    <submittedName>
        <fullName evidence="8">MFS transporter protein</fullName>
    </submittedName>
</protein>
<feature type="transmembrane region" description="Helical" evidence="6">
    <location>
        <begin position="224"/>
        <end position="241"/>
    </location>
</feature>
<sequence length="477" mass="54693">MNILEKWENRFLFVPKILQMVVCLQYYTLHNLRHLFATDFFKISIAQYGEFNAYIQCVTFFSNIYVGLLADRYGKHKQFLVSLLFATCGIFSVFFLNGMVKFGAFMFWTVLYVYQTFNLQKQPLLDTIIFDYLAERPDCTPEVYGRQRMWGTVAYTMATFIVENMVTSHQAGKPVYNWNNLLIYSLVFTGISTLSLIFLVKSSGKVKAHKSTTGYLTLMKNKDYAFFIFIMFMNAVTRQAMSNYLGNFQARVLQIRPYSLPNAWPGWLKPLVGLFNNNYISTISIFGTFFEIMAMCFSERIIYYLGYFKPLLLAQLMSLIRFYAYYSMDKNGKHVFAFSCLVELIKGIYFGLAHISGFVIAARLAPPYLAATSQMIFQGVFNALGSIVSGKAFSYAFGSNLKKSGDSASKEEIAAFELLFLVNIAISMCTILIFVIKYGVIDGVLTNRAKEQEKLTYNEADWETPEENTRHLIDQNA</sequence>
<feature type="domain" description="Major facilitator superfamily associated" evidence="7">
    <location>
        <begin position="47"/>
        <end position="393"/>
    </location>
</feature>
<evidence type="ECO:0000313" key="8">
    <source>
        <dbReference type="EMBL" id="ORD94075.1"/>
    </source>
</evidence>
<comment type="similarity">
    <text evidence="2">Belongs to the major facilitator superfamily. MFSD6 family.</text>
</comment>
<keyword evidence="3 6" id="KW-0812">Transmembrane</keyword>
<gene>
    <name evidence="8" type="ORF">ECANGB1_1156</name>
</gene>
<evidence type="ECO:0000256" key="3">
    <source>
        <dbReference type="ARBA" id="ARBA00022692"/>
    </source>
</evidence>
<dbReference type="AlphaFoldDB" id="A0A1Y1S6M1"/>
<comment type="caution">
    <text evidence="8">The sequence shown here is derived from an EMBL/GenBank/DDBJ whole genome shotgun (WGS) entry which is preliminary data.</text>
</comment>
<dbReference type="Pfam" id="PF12832">
    <property type="entry name" value="MFS_1_like"/>
    <property type="match status" value="1"/>
</dbReference>
<evidence type="ECO:0000256" key="1">
    <source>
        <dbReference type="ARBA" id="ARBA00004141"/>
    </source>
</evidence>
<feature type="transmembrane region" description="Helical" evidence="6">
    <location>
        <begin position="181"/>
        <end position="200"/>
    </location>
</feature>
<keyword evidence="5 6" id="KW-0472">Membrane</keyword>
<dbReference type="Gene3D" id="1.20.1250.20">
    <property type="entry name" value="MFS general substrate transporter like domains"/>
    <property type="match status" value="2"/>
</dbReference>
<feature type="transmembrane region" description="Helical" evidence="6">
    <location>
        <begin position="304"/>
        <end position="324"/>
    </location>
</feature>
<comment type="subcellular location">
    <subcellularLocation>
        <location evidence="1">Membrane</location>
        <topology evidence="1">Multi-pass membrane protein</topology>
    </subcellularLocation>
</comment>
<evidence type="ECO:0000256" key="2">
    <source>
        <dbReference type="ARBA" id="ARBA00005241"/>
    </source>
</evidence>
<dbReference type="OrthoDB" id="515887at2759"/>
<keyword evidence="9" id="KW-1185">Reference proteome</keyword>
<feature type="transmembrane region" description="Helical" evidence="6">
    <location>
        <begin position="376"/>
        <end position="398"/>
    </location>
</feature>
<dbReference type="Proteomes" id="UP000192639">
    <property type="component" value="Unassembled WGS sequence"/>
</dbReference>
<feature type="transmembrane region" description="Helical" evidence="6">
    <location>
        <begin position="418"/>
        <end position="440"/>
    </location>
</feature>
<feature type="transmembrane region" description="Helical" evidence="6">
    <location>
        <begin position="12"/>
        <end position="29"/>
    </location>
</feature>
<dbReference type="PANTHER" id="PTHR16172:SF41">
    <property type="entry name" value="MAJOR FACILITATOR SUPERFAMILY DOMAIN-CONTAINING PROTEIN 6-LIKE"/>
    <property type="match status" value="1"/>
</dbReference>
<feature type="transmembrane region" description="Helical" evidence="6">
    <location>
        <begin position="51"/>
        <end position="69"/>
    </location>
</feature>
<feature type="transmembrane region" description="Helical" evidence="6">
    <location>
        <begin position="81"/>
        <end position="114"/>
    </location>
</feature>
<evidence type="ECO:0000256" key="6">
    <source>
        <dbReference type="SAM" id="Phobius"/>
    </source>
</evidence>
<feature type="transmembrane region" description="Helical" evidence="6">
    <location>
        <begin position="344"/>
        <end position="364"/>
    </location>
</feature>
<dbReference type="InterPro" id="IPR051717">
    <property type="entry name" value="MFS_MFSD6"/>
</dbReference>
<feature type="transmembrane region" description="Helical" evidence="6">
    <location>
        <begin position="279"/>
        <end position="297"/>
    </location>
</feature>
<dbReference type="SUPFAM" id="SSF103473">
    <property type="entry name" value="MFS general substrate transporter"/>
    <property type="match status" value="1"/>
</dbReference>
<organism evidence="8 9">
    <name type="scientific">Enterospora canceri</name>
    <dbReference type="NCBI Taxonomy" id="1081671"/>
    <lineage>
        <taxon>Eukaryota</taxon>
        <taxon>Fungi</taxon>
        <taxon>Fungi incertae sedis</taxon>
        <taxon>Microsporidia</taxon>
        <taxon>Enterocytozoonidae</taxon>
        <taxon>Enterospora</taxon>
    </lineage>
</organism>
<dbReference type="PANTHER" id="PTHR16172">
    <property type="entry name" value="MAJOR FACILITATOR SUPERFAMILY DOMAIN-CONTAINING PROTEIN 6-LIKE"/>
    <property type="match status" value="1"/>
</dbReference>
<dbReference type="InterPro" id="IPR024989">
    <property type="entry name" value="MFS_assoc_dom"/>
</dbReference>
<evidence type="ECO:0000259" key="7">
    <source>
        <dbReference type="Pfam" id="PF12832"/>
    </source>
</evidence>
<name>A0A1Y1S6M1_9MICR</name>
<reference evidence="8 9" key="1">
    <citation type="journal article" date="2017" name="Environ. Microbiol.">
        <title>Decay of the glycolytic pathway and adaptation to intranuclear parasitism within Enterocytozoonidae microsporidia.</title>
        <authorList>
            <person name="Wiredu Boakye D."/>
            <person name="Jaroenlak P."/>
            <person name="Prachumwat A."/>
            <person name="Williams T.A."/>
            <person name="Bateman K.S."/>
            <person name="Itsathitphaisarn O."/>
            <person name="Sritunyalucksana K."/>
            <person name="Paszkiewicz K.H."/>
            <person name="Moore K.A."/>
            <person name="Stentiford G.D."/>
            <person name="Williams B.A."/>
        </authorList>
    </citation>
    <scope>NUCLEOTIDE SEQUENCE [LARGE SCALE GENOMIC DNA]</scope>
    <source>
        <strain evidence="8 9">GB1</strain>
    </source>
</reference>
<keyword evidence="4 6" id="KW-1133">Transmembrane helix</keyword>
<dbReference type="EMBL" id="LWDP01000033">
    <property type="protein sequence ID" value="ORD94075.1"/>
    <property type="molecule type" value="Genomic_DNA"/>
</dbReference>
<evidence type="ECO:0000256" key="5">
    <source>
        <dbReference type="ARBA" id="ARBA00023136"/>
    </source>
</evidence>
<evidence type="ECO:0000256" key="4">
    <source>
        <dbReference type="ARBA" id="ARBA00022989"/>
    </source>
</evidence>
<evidence type="ECO:0000313" key="9">
    <source>
        <dbReference type="Proteomes" id="UP000192639"/>
    </source>
</evidence>
<accession>A0A1Y1S6M1</accession>
<proteinExistence type="inferred from homology"/>
<dbReference type="GO" id="GO:0016020">
    <property type="term" value="C:membrane"/>
    <property type="evidence" value="ECO:0007669"/>
    <property type="project" value="UniProtKB-SubCell"/>
</dbReference>